<feature type="region of interest" description="Disordered" evidence="1">
    <location>
        <begin position="180"/>
        <end position="203"/>
    </location>
</feature>
<keyword evidence="3" id="KW-1185">Reference proteome</keyword>
<dbReference type="InParanoid" id="A0A1E1K3A3"/>
<dbReference type="STRING" id="914237.A0A1E1K3A3"/>
<evidence type="ECO:0000256" key="1">
    <source>
        <dbReference type="SAM" id="MobiDB-lite"/>
    </source>
</evidence>
<feature type="region of interest" description="Disordered" evidence="1">
    <location>
        <begin position="474"/>
        <end position="511"/>
    </location>
</feature>
<evidence type="ECO:0000313" key="3">
    <source>
        <dbReference type="Proteomes" id="UP000178129"/>
    </source>
</evidence>
<sequence length="603" mass="65651">MTPHVEANSLSDITQLAGNPPKYPRNPTESKREPLTFYIMRVPGSRDIILTTLKPQLKNVTAEDVASSLYYLHYQTADDAKFLEEESNTIAEETSSIVNKPLPRKPLPESARSSLEISRQLSAASQRSRPQEPTIGIPRRKPVGSDSPTRKPPPQGHQNDAALRRPLGPRLQSAIGLEKIQLPGIENTPSDRTSCSPSPSKRSINLSRTAEILAGNVEVDKETFSLTLIRRDPASGAQWNIGSVTGTPTSDEGQSRRATSTLRSRKPYFDLSIHITTPGYNYFRNPQPQGHAGDLTNAYRMSGPNLDAKKLQMQLRTKSGFSRSVCMEGSSFWNRSSIQNKRALSEISDKHMSASGTGSDGSNSGLPGTLSSSEESKGYTFTSPWGGRCKFSTASGGRSLRCKHSLPAPVSASNDPESASAAQPSVAVSELRFNLPSSAVFTQAASVSSTHANGPDGKRFSIPKFSHIRNKLSGQKIAPQLPPRPQPASYSALYPSDDEQLSPLPPRSNTQAQIDISGEEELVVRHYANSHSTPKSADSTKRDNGDENRLDLSIGQEKAGGGNRGKRAKLGKLIIHDEGFKMLDLVVASNMGIWWSVWESENW</sequence>
<feature type="region of interest" description="Disordered" evidence="1">
    <location>
        <begin position="237"/>
        <end position="261"/>
    </location>
</feature>
<evidence type="ECO:0000313" key="2">
    <source>
        <dbReference type="EMBL" id="CZS92607.1"/>
    </source>
</evidence>
<feature type="region of interest" description="Disordered" evidence="1">
    <location>
        <begin position="528"/>
        <end position="565"/>
    </location>
</feature>
<feature type="compositionally biased region" description="Polar residues" evidence="1">
    <location>
        <begin position="8"/>
        <end position="17"/>
    </location>
</feature>
<feature type="compositionally biased region" description="Basic and acidic residues" evidence="1">
    <location>
        <begin position="538"/>
        <end position="550"/>
    </location>
</feature>
<feature type="region of interest" description="Disordered" evidence="1">
    <location>
        <begin position="348"/>
        <end position="380"/>
    </location>
</feature>
<proteinExistence type="predicted"/>
<reference evidence="3" key="1">
    <citation type="submission" date="2016-03" db="EMBL/GenBank/DDBJ databases">
        <authorList>
            <person name="Ploux O."/>
        </authorList>
    </citation>
    <scope>NUCLEOTIDE SEQUENCE [LARGE SCALE GENOMIC DNA]</scope>
    <source>
        <strain evidence="3">UK7</strain>
    </source>
</reference>
<comment type="caution">
    <text evidence="2">The sequence shown here is derived from an EMBL/GenBank/DDBJ whole genome shotgun (WGS) entry which is preliminary data.</text>
</comment>
<protein>
    <recommendedName>
        <fullName evidence="4">Oxidoreductase-like protein</fullName>
    </recommendedName>
</protein>
<dbReference type="Proteomes" id="UP000178129">
    <property type="component" value="Unassembled WGS sequence"/>
</dbReference>
<feature type="compositionally biased region" description="Polar residues" evidence="1">
    <location>
        <begin position="187"/>
        <end position="203"/>
    </location>
</feature>
<feature type="region of interest" description="Disordered" evidence="1">
    <location>
        <begin position="1"/>
        <end position="31"/>
    </location>
</feature>
<dbReference type="EMBL" id="FJUW01000006">
    <property type="protein sequence ID" value="CZS92607.1"/>
    <property type="molecule type" value="Genomic_DNA"/>
</dbReference>
<feature type="region of interest" description="Disordered" evidence="1">
    <location>
        <begin position="94"/>
        <end position="166"/>
    </location>
</feature>
<dbReference type="AlphaFoldDB" id="A0A1E1K3A3"/>
<evidence type="ECO:0008006" key="4">
    <source>
        <dbReference type="Google" id="ProtNLM"/>
    </source>
</evidence>
<feature type="compositionally biased region" description="Low complexity" evidence="1">
    <location>
        <begin position="118"/>
        <end position="128"/>
    </location>
</feature>
<name>A0A1E1K3A3_9HELO</name>
<gene>
    <name evidence="2" type="ORF">RCO7_01828</name>
</gene>
<organism evidence="2 3">
    <name type="scientific">Rhynchosporium graminicola</name>
    <dbReference type="NCBI Taxonomy" id="2792576"/>
    <lineage>
        <taxon>Eukaryota</taxon>
        <taxon>Fungi</taxon>
        <taxon>Dikarya</taxon>
        <taxon>Ascomycota</taxon>
        <taxon>Pezizomycotina</taxon>
        <taxon>Leotiomycetes</taxon>
        <taxon>Helotiales</taxon>
        <taxon>Ploettnerulaceae</taxon>
        <taxon>Rhynchosporium</taxon>
    </lineage>
</organism>
<accession>A0A1E1K3A3</accession>
<feature type="compositionally biased region" description="Polar residues" evidence="1">
    <location>
        <begin position="354"/>
        <end position="380"/>
    </location>
</feature>